<dbReference type="AlphaFoldDB" id="A9UWC7"/>
<feature type="compositionally biased region" description="Acidic residues" evidence="1">
    <location>
        <begin position="21"/>
        <end position="31"/>
    </location>
</feature>
<dbReference type="GeneID" id="5889961"/>
<evidence type="ECO:0000313" key="2">
    <source>
        <dbReference type="EMBL" id="EDQ90744.1"/>
    </source>
</evidence>
<name>A9UWC7_MONBE</name>
<sequence length="265" mass="29435">MSSRTRSRTGPPGQGTHELNLESDTEPDTDPVAEPVAEPVMEPMTTMALLASHVIQGFRANLQKKSQRLQTFGFDSYFSAYIAVTRHMNHQLKANLAATWSSHWDHVMVPFLEDALHRNLASPDITPASLEDARAHLHKQFGFHLGVAALARMLDASTSNFTGLAEFDEWVQAVDCMFQHEPLEYTMLTKLQMLCKLQRQCTCSRLVERLATAAHQATSGPATTLTRIVKKALDGYVPTPCLRHFFRLSLNHPRRIGAPAGEGGC</sequence>
<dbReference type="RefSeq" id="XP_001744795.1">
    <property type="nucleotide sequence ID" value="XM_001744743.1"/>
</dbReference>
<keyword evidence="3" id="KW-1185">Reference proteome</keyword>
<gene>
    <name evidence="2" type="ORF">MONBRDRAFT_36601</name>
</gene>
<evidence type="ECO:0000256" key="1">
    <source>
        <dbReference type="SAM" id="MobiDB-lite"/>
    </source>
</evidence>
<reference evidence="2 3" key="1">
    <citation type="journal article" date="2008" name="Nature">
        <title>The genome of the choanoflagellate Monosiga brevicollis and the origin of metazoans.</title>
        <authorList>
            <consortium name="JGI Sequencing"/>
            <person name="King N."/>
            <person name="Westbrook M.J."/>
            <person name="Young S.L."/>
            <person name="Kuo A."/>
            <person name="Abedin M."/>
            <person name="Chapman J."/>
            <person name="Fairclough S."/>
            <person name="Hellsten U."/>
            <person name="Isogai Y."/>
            <person name="Letunic I."/>
            <person name="Marr M."/>
            <person name="Pincus D."/>
            <person name="Putnam N."/>
            <person name="Rokas A."/>
            <person name="Wright K.J."/>
            <person name="Zuzow R."/>
            <person name="Dirks W."/>
            <person name="Good M."/>
            <person name="Goodstein D."/>
            <person name="Lemons D."/>
            <person name="Li W."/>
            <person name="Lyons J.B."/>
            <person name="Morris A."/>
            <person name="Nichols S."/>
            <person name="Richter D.J."/>
            <person name="Salamov A."/>
            <person name="Bork P."/>
            <person name="Lim W.A."/>
            <person name="Manning G."/>
            <person name="Miller W.T."/>
            <person name="McGinnis W."/>
            <person name="Shapiro H."/>
            <person name="Tjian R."/>
            <person name="Grigoriev I.V."/>
            <person name="Rokhsar D."/>
        </authorList>
    </citation>
    <scope>NUCLEOTIDE SEQUENCE [LARGE SCALE GENOMIC DNA]</scope>
    <source>
        <strain evidence="3">MX1 / ATCC 50154</strain>
    </source>
</reference>
<dbReference type="EMBL" id="CH991547">
    <property type="protein sequence ID" value="EDQ90744.1"/>
    <property type="molecule type" value="Genomic_DNA"/>
</dbReference>
<dbReference type="KEGG" id="mbr:MONBRDRAFT_36601"/>
<dbReference type="Proteomes" id="UP000001357">
    <property type="component" value="Unassembled WGS sequence"/>
</dbReference>
<feature type="region of interest" description="Disordered" evidence="1">
    <location>
        <begin position="1"/>
        <end position="34"/>
    </location>
</feature>
<proteinExistence type="predicted"/>
<accession>A9UWC7</accession>
<dbReference type="InParanoid" id="A9UWC7"/>
<evidence type="ECO:0000313" key="3">
    <source>
        <dbReference type="Proteomes" id="UP000001357"/>
    </source>
</evidence>
<protein>
    <submittedName>
        <fullName evidence="2">Uncharacterized protein</fullName>
    </submittedName>
</protein>
<organism evidence="2 3">
    <name type="scientific">Monosiga brevicollis</name>
    <name type="common">Choanoflagellate</name>
    <dbReference type="NCBI Taxonomy" id="81824"/>
    <lineage>
        <taxon>Eukaryota</taxon>
        <taxon>Choanoflagellata</taxon>
        <taxon>Craspedida</taxon>
        <taxon>Salpingoecidae</taxon>
        <taxon>Monosiga</taxon>
    </lineage>
</organism>